<evidence type="ECO:0000313" key="1">
    <source>
        <dbReference type="EMBL" id="CAH2075646.1"/>
    </source>
</evidence>
<protein>
    <submittedName>
        <fullName evidence="1">Uncharacterized protein</fullName>
    </submittedName>
</protein>
<organism evidence="1 2">
    <name type="scientific">Iphiclides podalirius</name>
    <name type="common">scarce swallowtail</name>
    <dbReference type="NCBI Taxonomy" id="110791"/>
    <lineage>
        <taxon>Eukaryota</taxon>
        <taxon>Metazoa</taxon>
        <taxon>Ecdysozoa</taxon>
        <taxon>Arthropoda</taxon>
        <taxon>Hexapoda</taxon>
        <taxon>Insecta</taxon>
        <taxon>Pterygota</taxon>
        <taxon>Neoptera</taxon>
        <taxon>Endopterygota</taxon>
        <taxon>Lepidoptera</taxon>
        <taxon>Glossata</taxon>
        <taxon>Ditrysia</taxon>
        <taxon>Papilionoidea</taxon>
        <taxon>Papilionidae</taxon>
        <taxon>Papilioninae</taxon>
        <taxon>Iphiclides</taxon>
    </lineage>
</organism>
<keyword evidence="2" id="KW-1185">Reference proteome</keyword>
<dbReference type="EMBL" id="OW152820">
    <property type="protein sequence ID" value="CAH2075646.1"/>
    <property type="molecule type" value="Genomic_DNA"/>
</dbReference>
<sequence>MRWAADAKSYVASRVTHATLGEFPSRLCDTQLHRHHSEIGQLAIAHSASVLRLCVGSSRSCHIGTEVVVSGDEPSLRGERKGYSVGVVAGLPVAVCRRRVRWGRLGRGVAAWGGRALLRGAEARDVRRLLPLPVRPRRRALLPPRAALPVRSGELPPRDSAPDNQEASSCMRARVCVPLRERHPRVCAASASDLLLVQMGPLLATAAPRRLTLYTFIGFLPFGHCSCAQRSRHRRCAHLPTGPGSPHRFCHSLIVNKYEALCSNTKRRCE</sequence>
<gene>
    <name evidence="1" type="ORF">IPOD504_LOCUS16973</name>
</gene>
<feature type="non-terminal residue" evidence="1">
    <location>
        <position position="270"/>
    </location>
</feature>
<evidence type="ECO:0000313" key="2">
    <source>
        <dbReference type="Proteomes" id="UP000837857"/>
    </source>
</evidence>
<proteinExistence type="predicted"/>
<accession>A0ABN8J4M4</accession>
<name>A0ABN8J4M4_9NEOP</name>
<reference evidence="1" key="1">
    <citation type="submission" date="2022-03" db="EMBL/GenBank/DDBJ databases">
        <authorList>
            <person name="Martin H S."/>
        </authorList>
    </citation>
    <scope>NUCLEOTIDE SEQUENCE</scope>
</reference>
<dbReference type="Proteomes" id="UP000837857">
    <property type="component" value="Chromosome 8"/>
</dbReference>